<dbReference type="PANTHER" id="PTHR10925:SF5">
    <property type="entry name" value="RNA CYTIDINE ACETYLTRANSFERASE"/>
    <property type="match status" value="1"/>
</dbReference>
<gene>
    <name evidence="9" type="primary">tmcA</name>
    <name evidence="14" type="ordered locus">Tola_3020</name>
</gene>
<keyword evidence="5 9" id="KW-0547">Nucleotide-binding</keyword>
<feature type="binding site" evidence="9">
    <location>
        <position position="516"/>
    </location>
    <ligand>
        <name>acetyl-CoA</name>
        <dbReference type="ChEBI" id="CHEBI:57288"/>
    </ligand>
</feature>
<dbReference type="GO" id="GO:0002101">
    <property type="term" value="P:tRNA wobble cytosine modification"/>
    <property type="evidence" value="ECO:0007669"/>
    <property type="project" value="UniProtKB-UniRule"/>
</dbReference>
<evidence type="ECO:0000313" key="15">
    <source>
        <dbReference type="Proteomes" id="UP000009073"/>
    </source>
</evidence>
<dbReference type="InterPro" id="IPR016181">
    <property type="entry name" value="Acyl_CoA_acyltransferase"/>
</dbReference>
<organism evidence="14 15">
    <name type="scientific">Tolumonas auensis (strain DSM 9187 / NBRC 110442 / TA 4)</name>
    <dbReference type="NCBI Taxonomy" id="595494"/>
    <lineage>
        <taxon>Bacteria</taxon>
        <taxon>Pseudomonadati</taxon>
        <taxon>Pseudomonadota</taxon>
        <taxon>Gammaproteobacteria</taxon>
        <taxon>Aeromonadales</taxon>
        <taxon>Aeromonadaceae</taxon>
        <taxon>Tolumonas</taxon>
    </lineage>
</organism>
<dbReference type="GO" id="GO:1990883">
    <property type="term" value="F:18S rRNA cytidine N-acetyltransferase activity"/>
    <property type="evidence" value="ECO:0007669"/>
    <property type="project" value="TreeGrafter"/>
</dbReference>
<dbReference type="Proteomes" id="UP000009073">
    <property type="component" value="Chromosome"/>
</dbReference>
<evidence type="ECO:0000259" key="12">
    <source>
        <dbReference type="Pfam" id="PF13718"/>
    </source>
</evidence>
<dbReference type="InterPro" id="IPR032672">
    <property type="entry name" value="TmcA/NAT10/Kre33"/>
</dbReference>
<evidence type="ECO:0000256" key="9">
    <source>
        <dbReference type="HAMAP-Rule" id="MF_01886"/>
    </source>
</evidence>
<keyword evidence="1 9" id="KW-0963">Cytoplasm</keyword>
<dbReference type="Gene3D" id="3.40.50.300">
    <property type="entry name" value="P-loop containing nucleotide triphosphate hydrolases"/>
    <property type="match status" value="1"/>
</dbReference>
<dbReference type="STRING" id="595494.Tola_3020"/>
<dbReference type="InterPro" id="IPR007807">
    <property type="entry name" value="TcmA/NAT10_helicase"/>
</dbReference>
<evidence type="ECO:0000256" key="1">
    <source>
        <dbReference type="ARBA" id="ARBA00022490"/>
    </source>
</evidence>
<dbReference type="GO" id="GO:0051392">
    <property type="term" value="F:tRNA cytidine N4-acetyltransferase activity"/>
    <property type="evidence" value="ECO:0007669"/>
    <property type="project" value="UniProtKB-UniRule"/>
</dbReference>
<feature type="domain" description="tRNA(Met) cytidine acetyltransferase TmcA tRNA-binding" evidence="13">
    <location>
        <begin position="562"/>
        <end position="681"/>
    </location>
</feature>
<evidence type="ECO:0000256" key="3">
    <source>
        <dbReference type="ARBA" id="ARBA00022679"/>
    </source>
</evidence>
<dbReference type="Pfam" id="PF13718">
    <property type="entry name" value="GNAT_acetyltr_2"/>
    <property type="match status" value="2"/>
</dbReference>
<dbReference type="Pfam" id="PF08351">
    <property type="entry name" value="TmcA_N"/>
    <property type="match status" value="1"/>
</dbReference>
<keyword evidence="8 9" id="KW-0012">Acyltransferase</keyword>
<keyword evidence="3 9" id="KW-0808">Transferase</keyword>
<evidence type="ECO:0000256" key="5">
    <source>
        <dbReference type="ARBA" id="ARBA00022741"/>
    </source>
</evidence>
<dbReference type="GO" id="GO:1904812">
    <property type="term" value="P:rRNA acetylation involved in maturation of SSU-rRNA"/>
    <property type="evidence" value="ECO:0007669"/>
    <property type="project" value="TreeGrafter"/>
</dbReference>
<dbReference type="GO" id="GO:0005737">
    <property type="term" value="C:cytoplasm"/>
    <property type="evidence" value="ECO:0007669"/>
    <property type="project" value="UniProtKB-SubCell"/>
</dbReference>
<comment type="subcellular location">
    <subcellularLocation>
        <location evidence="9">Cytoplasm</location>
    </subcellularLocation>
</comment>
<feature type="domain" description="TcmA/NAT10 helicase" evidence="10">
    <location>
        <begin position="202"/>
        <end position="352"/>
    </location>
</feature>
<evidence type="ECO:0000256" key="6">
    <source>
        <dbReference type="ARBA" id="ARBA00022840"/>
    </source>
</evidence>
<keyword evidence="2 9" id="KW-0820">tRNA-binding</keyword>
<evidence type="ECO:0000256" key="8">
    <source>
        <dbReference type="ARBA" id="ARBA00023315"/>
    </source>
</evidence>
<feature type="domain" description="N-acetyltransferase" evidence="12">
    <location>
        <begin position="385"/>
        <end position="501"/>
    </location>
</feature>
<feature type="domain" description="TmcA/NAT10 N-terminal" evidence="11">
    <location>
        <begin position="5"/>
        <end position="150"/>
    </location>
</feature>
<keyword evidence="6 9" id="KW-0067">ATP-binding</keyword>
<reference evidence="14" key="1">
    <citation type="journal article" date="2011" name="Stand. Genomic Sci.">
        <title>Complete genome sequence of Tolumonas auensis type strain (TA 4).</title>
        <authorList>
            <person name="Chertkov O."/>
            <person name="Copeland A."/>
            <person name="Lucas S."/>
            <person name="Lapidus A."/>
            <person name="Berry K.W."/>
            <person name="Detter J.C."/>
            <person name="Del Rio T.G."/>
            <person name="Hammon N."/>
            <person name="Dalin E."/>
            <person name="Tice H."/>
            <person name="Pitluck S."/>
            <person name="Richardson P."/>
            <person name="Bruce D."/>
            <person name="Goodwin L."/>
            <person name="Han C."/>
            <person name="Tapia R."/>
            <person name="Saunders E."/>
            <person name="Schmutz J."/>
            <person name="Brettin T."/>
            <person name="Larimer F."/>
            <person name="Land M."/>
            <person name="Hauser L."/>
            <person name="Spring S."/>
            <person name="Rohde M."/>
            <person name="Kyrpides N.C."/>
            <person name="Ivanova N."/>
            <person name="Goker M."/>
            <person name="Beller H.R."/>
            <person name="Klenk H.P."/>
            <person name="Woyke T."/>
        </authorList>
    </citation>
    <scope>NUCLEOTIDE SEQUENCE [LARGE SCALE GENOMIC DNA]</scope>
    <source>
        <strain evidence="14">DSM 9187</strain>
    </source>
</reference>
<sequence length="691" mass="76998">MSHLFAEHYARLLHRGERRLLLLTGEELACQQHAEQLWLSGGLWLGNGPDSVMSQPMQHTMSWLGQEYPLVILNAFCGLSPDMLGAVGGTVRAGGLLVLLMPPLADWPQFADPDYRRYVSQPEEVTRCYPHFLQRLQRLLTQDGSVWHWDLSSGTLHHPLPELPAAEWQIIPDRTGCLSTEQHHAREAVLACAMAARPYPLVVMADRGRGKSAALGLAAQQLLAQGKRIIVTAPSQQSARTLLQHSGQHPALFFYSPEALLEQDIPADLLLIDEAAAIPAALLRQLQQRYQRVVYATTIHGYEGSGHGFELRMCRWLASQWPQWQQVTLTAPLRWAASDPLEPLLARILLLDADACEPPAPTSALKAEQITSAQLLQDEDLLRQLFGLLILAHYQTSPTDLRLLLDCPDIEIWLWRDEVAIYGVALLMREGPIDAALAEQIRAGRRRPRGQLLPQTLLAHCGYLAAAGYRYLRVMRIAIHPACQQQGQGGRFIAALTAHYLLHADFLGCSFAATPELLHFWRKQGWQAVRLGLSKDVATGCHAAVLLTALRPELQPQLSAWQQQFQQHLPVWLAHILNDLAADIVLPLLQPATSEPLTAQEQQDLLAFTDHHRSPDHSWPAVTRAMQVSAGELAQLPAAMAALLIQRFWQGKSWAWLAEQHQLAGQKAVVQQLRRVVKRLLSPPGCSGEEQ</sequence>
<comment type="function">
    <text evidence="9">Catalyzes the formation of N(4)-acetylcytidine (ac(4)C) at the wobble position of tRNA(Met), by using acetyl-CoA as an acetyl donor and ATP (or GTP).</text>
</comment>
<feature type="binding site" evidence="9">
    <location>
        <position position="334"/>
    </location>
    <ligand>
        <name>ATP</name>
        <dbReference type="ChEBI" id="CHEBI:30616"/>
    </ligand>
</feature>
<dbReference type="RefSeq" id="WP_015880058.1">
    <property type="nucleotide sequence ID" value="NC_012691.1"/>
</dbReference>
<feature type="binding site" evidence="9">
    <location>
        <position position="182"/>
    </location>
    <ligand>
        <name>ATP</name>
        <dbReference type="ChEBI" id="CHEBI:30616"/>
    </ligand>
</feature>
<dbReference type="HAMAP" id="MF_01886">
    <property type="entry name" value="tRNA_acetyltr_TmcA"/>
    <property type="match status" value="1"/>
</dbReference>
<dbReference type="Pfam" id="PF05127">
    <property type="entry name" value="NAT10_TcmA_helicase"/>
    <property type="match status" value="1"/>
</dbReference>
<protein>
    <recommendedName>
        <fullName evidence="9">tRNA(Met) cytidine acetyltransferase TmcA</fullName>
        <ecNumber evidence="9">2.3.1.193</ecNumber>
    </recommendedName>
</protein>
<evidence type="ECO:0000259" key="13">
    <source>
        <dbReference type="Pfam" id="PF17176"/>
    </source>
</evidence>
<dbReference type="AlphaFoldDB" id="C4LD78"/>
<dbReference type="InterPro" id="IPR038321">
    <property type="entry name" value="TmcA_C_sf"/>
</dbReference>
<evidence type="ECO:0000256" key="7">
    <source>
        <dbReference type="ARBA" id="ARBA00022884"/>
    </source>
</evidence>
<dbReference type="SUPFAM" id="SSF52540">
    <property type="entry name" value="P-loop containing nucleoside triphosphate hydrolases"/>
    <property type="match status" value="1"/>
</dbReference>
<feature type="domain" description="N-acetyltransferase" evidence="12">
    <location>
        <begin position="504"/>
        <end position="550"/>
    </location>
</feature>
<evidence type="ECO:0000256" key="2">
    <source>
        <dbReference type="ARBA" id="ARBA00022555"/>
    </source>
</evidence>
<dbReference type="EC" id="2.3.1.193" evidence="9"/>
<dbReference type="Pfam" id="PF17176">
    <property type="entry name" value="tRNA_bind_3"/>
    <property type="match status" value="1"/>
</dbReference>
<dbReference type="InterPro" id="IPR000182">
    <property type="entry name" value="GNAT_dom"/>
</dbReference>
<evidence type="ECO:0000256" key="4">
    <source>
        <dbReference type="ARBA" id="ARBA00022694"/>
    </source>
</evidence>
<dbReference type="GO" id="GO:0005524">
    <property type="term" value="F:ATP binding"/>
    <property type="evidence" value="ECO:0007669"/>
    <property type="project" value="UniProtKB-UniRule"/>
</dbReference>
<dbReference type="GO" id="GO:0051391">
    <property type="term" value="P:tRNA acetylation"/>
    <property type="evidence" value="ECO:0007669"/>
    <property type="project" value="UniProtKB-UniRule"/>
</dbReference>
<evidence type="ECO:0000313" key="14">
    <source>
        <dbReference type="EMBL" id="ACQ94609.1"/>
    </source>
</evidence>
<name>C4LD78_TOLAT</name>
<comment type="catalytic activity">
    <reaction evidence="9">
        <text>cytidine(34) in elongator tRNA(Met) + acetyl-CoA + ATP + H2O = N(4)-acetylcytidine(34) in elongator tRNA(Met) + ADP + phosphate + CoA + H(+)</text>
        <dbReference type="Rhea" id="RHEA:43788"/>
        <dbReference type="Rhea" id="RHEA-COMP:10693"/>
        <dbReference type="Rhea" id="RHEA-COMP:10694"/>
        <dbReference type="ChEBI" id="CHEBI:15377"/>
        <dbReference type="ChEBI" id="CHEBI:15378"/>
        <dbReference type="ChEBI" id="CHEBI:30616"/>
        <dbReference type="ChEBI" id="CHEBI:43474"/>
        <dbReference type="ChEBI" id="CHEBI:57287"/>
        <dbReference type="ChEBI" id="CHEBI:57288"/>
        <dbReference type="ChEBI" id="CHEBI:74900"/>
        <dbReference type="ChEBI" id="CHEBI:82748"/>
        <dbReference type="ChEBI" id="CHEBI:456216"/>
        <dbReference type="EC" id="2.3.1.193"/>
    </reaction>
</comment>
<comment type="caution">
    <text evidence="9">Lacks conserved residue(s) required for the propagation of feature annotation.</text>
</comment>
<dbReference type="PANTHER" id="PTHR10925">
    <property type="entry name" value="N-ACETYLTRANSFERASE 10"/>
    <property type="match status" value="1"/>
</dbReference>
<dbReference type="InterPro" id="IPR024914">
    <property type="entry name" value="tRNA_acetyltr_TmcA"/>
</dbReference>
<dbReference type="InterPro" id="IPR013562">
    <property type="entry name" value="TmcA/NAT10_N"/>
</dbReference>
<keyword evidence="15" id="KW-1185">Reference proteome</keyword>
<dbReference type="Gene3D" id="1.20.120.890">
    <property type="entry name" value="tRNA(Met) cytidine acetyltransferase, tail domain"/>
    <property type="match status" value="1"/>
</dbReference>
<dbReference type="HOGENOM" id="CLU_004652_1_0_6"/>
<evidence type="ECO:0000259" key="11">
    <source>
        <dbReference type="Pfam" id="PF08351"/>
    </source>
</evidence>
<dbReference type="EMBL" id="CP001616">
    <property type="protein sequence ID" value="ACQ94609.1"/>
    <property type="molecule type" value="Genomic_DNA"/>
</dbReference>
<dbReference type="InterPro" id="IPR033442">
    <property type="entry name" value="TmcA_tRNA_bind"/>
</dbReference>
<keyword evidence="4 9" id="KW-0819">tRNA processing</keyword>
<dbReference type="GO" id="GO:0000049">
    <property type="term" value="F:tRNA binding"/>
    <property type="evidence" value="ECO:0007669"/>
    <property type="project" value="UniProtKB-UniRule"/>
</dbReference>
<keyword evidence="7 9" id="KW-0694">RNA-binding</keyword>
<dbReference type="Gene3D" id="3.40.50.11040">
    <property type="match status" value="1"/>
</dbReference>
<dbReference type="eggNOG" id="COG1444">
    <property type="taxonomic scope" value="Bacteria"/>
</dbReference>
<dbReference type="InterPro" id="IPR027417">
    <property type="entry name" value="P-loop_NTPase"/>
</dbReference>
<evidence type="ECO:0000259" key="10">
    <source>
        <dbReference type="Pfam" id="PF05127"/>
    </source>
</evidence>
<accession>C4LD78</accession>
<proteinExistence type="inferred from homology"/>
<dbReference type="OrthoDB" id="5578851at2"/>
<comment type="similarity">
    <text evidence="9">Belongs to the TmcA family.</text>
</comment>
<dbReference type="KEGG" id="tau:Tola_3020"/>
<dbReference type="SUPFAM" id="SSF55729">
    <property type="entry name" value="Acyl-CoA N-acyltransferases (Nat)"/>
    <property type="match status" value="1"/>
</dbReference>
<dbReference type="Gene3D" id="3.40.630.30">
    <property type="match status" value="1"/>
</dbReference>